<reference evidence="2 3" key="2">
    <citation type="submission" date="2020-08" db="EMBL/GenBank/DDBJ databases">
        <title>Stappia taiwanensis sp. nov., isolated from a coastal thermal spring.</title>
        <authorList>
            <person name="Kampfer P."/>
        </authorList>
    </citation>
    <scope>NUCLEOTIDE SEQUENCE [LARGE SCALE GENOMIC DNA]</scope>
    <source>
        <strain evidence="2 3">DSM 23284</strain>
    </source>
</reference>
<dbReference type="CDD" id="cd04301">
    <property type="entry name" value="NAT_SF"/>
    <property type="match status" value="1"/>
</dbReference>
<feature type="domain" description="N-acetyltransferase" evidence="1">
    <location>
        <begin position="8"/>
        <end position="164"/>
    </location>
</feature>
<dbReference type="AlphaFoldDB" id="A0A838XQK2"/>
<reference evidence="2 3" key="1">
    <citation type="submission" date="2020-07" db="EMBL/GenBank/DDBJ databases">
        <authorList>
            <person name="Li M."/>
        </authorList>
    </citation>
    <scope>NUCLEOTIDE SEQUENCE [LARGE SCALE GENOMIC DNA]</scope>
    <source>
        <strain evidence="2 3">DSM 23284</strain>
    </source>
</reference>
<dbReference type="Pfam" id="PF13527">
    <property type="entry name" value="Acetyltransf_9"/>
    <property type="match status" value="1"/>
</dbReference>
<keyword evidence="3" id="KW-1185">Reference proteome</keyword>
<evidence type="ECO:0000313" key="3">
    <source>
        <dbReference type="Proteomes" id="UP000559404"/>
    </source>
</evidence>
<dbReference type="InterPro" id="IPR016181">
    <property type="entry name" value="Acyl_CoA_acyltransferase"/>
</dbReference>
<dbReference type="Proteomes" id="UP000559404">
    <property type="component" value="Unassembled WGS sequence"/>
</dbReference>
<dbReference type="GO" id="GO:0016747">
    <property type="term" value="F:acyltransferase activity, transferring groups other than amino-acyl groups"/>
    <property type="evidence" value="ECO:0007669"/>
    <property type="project" value="InterPro"/>
</dbReference>
<dbReference type="EMBL" id="JACEON010000013">
    <property type="protein sequence ID" value="MBA4612755.1"/>
    <property type="molecule type" value="Genomic_DNA"/>
</dbReference>
<evidence type="ECO:0000313" key="2">
    <source>
        <dbReference type="EMBL" id="MBA4612755.1"/>
    </source>
</evidence>
<proteinExistence type="predicted"/>
<accession>A0A838XQK2</accession>
<dbReference type="PROSITE" id="PS51186">
    <property type="entry name" value="GNAT"/>
    <property type="match status" value="1"/>
</dbReference>
<dbReference type="RefSeq" id="WP_181760950.1">
    <property type="nucleotide sequence ID" value="NZ_BMCR01000003.1"/>
</dbReference>
<gene>
    <name evidence="2" type="ORF">H1W37_13905</name>
</gene>
<dbReference type="SUPFAM" id="SSF55729">
    <property type="entry name" value="Acyl-CoA N-acyltransferases (Nat)"/>
    <property type="match status" value="1"/>
</dbReference>
<keyword evidence="2" id="KW-0808">Transferase</keyword>
<protein>
    <submittedName>
        <fullName evidence="2">N-acetyltransferase</fullName>
    </submittedName>
</protein>
<dbReference type="InterPro" id="IPR000182">
    <property type="entry name" value="GNAT_dom"/>
</dbReference>
<comment type="caution">
    <text evidence="2">The sequence shown here is derived from an EMBL/GenBank/DDBJ whole genome shotgun (WGS) entry which is preliminary data.</text>
</comment>
<name>A0A838XQK2_9HYPH</name>
<sequence length="175" mass="18287">MTGTATPLSIRAVLPADEGDIAELIAAAFGQPDEAHLVRELRACGALVLERVACDPSGQIVGHVAFSRVTGAGQGHRLEISCLAPVSVWPNLQKQGIGSALIRAALDDLRAAGEDLVLVLGPPAYYPRFGFDPVLARKVSAPYAGDAFQALALTPAARDGLPVEVTFATPFEAFE</sequence>
<evidence type="ECO:0000259" key="1">
    <source>
        <dbReference type="PROSITE" id="PS51186"/>
    </source>
</evidence>
<organism evidence="2 3">
    <name type="scientific">Stappia taiwanensis</name>
    <dbReference type="NCBI Taxonomy" id="992267"/>
    <lineage>
        <taxon>Bacteria</taxon>
        <taxon>Pseudomonadati</taxon>
        <taxon>Pseudomonadota</taxon>
        <taxon>Alphaproteobacteria</taxon>
        <taxon>Hyphomicrobiales</taxon>
        <taxon>Stappiaceae</taxon>
        <taxon>Stappia</taxon>
    </lineage>
</organism>
<dbReference type="Gene3D" id="3.40.630.30">
    <property type="match status" value="1"/>
</dbReference>